<dbReference type="RefSeq" id="WP_378249804.1">
    <property type="nucleotide sequence ID" value="NZ_JBHSKF010000013.1"/>
</dbReference>
<dbReference type="InterPro" id="IPR004358">
    <property type="entry name" value="Sig_transdc_His_kin-like_C"/>
</dbReference>
<keyword evidence="5" id="KW-0808">Transferase</keyword>
<evidence type="ECO:0000256" key="8">
    <source>
        <dbReference type="SAM" id="Coils"/>
    </source>
</evidence>
<dbReference type="InterPro" id="IPR050736">
    <property type="entry name" value="Sensor_HK_Regulatory"/>
</dbReference>
<dbReference type="InterPro" id="IPR003594">
    <property type="entry name" value="HATPase_dom"/>
</dbReference>
<dbReference type="InterPro" id="IPR036097">
    <property type="entry name" value="HisK_dim/P_sf"/>
</dbReference>
<dbReference type="InterPro" id="IPR005467">
    <property type="entry name" value="His_kinase_dom"/>
</dbReference>
<dbReference type="InterPro" id="IPR003661">
    <property type="entry name" value="HisK_dim/P_dom"/>
</dbReference>
<evidence type="ECO:0000256" key="2">
    <source>
        <dbReference type="ARBA" id="ARBA00004236"/>
    </source>
</evidence>
<dbReference type="Proteomes" id="UP001596157">
    <property type="component" value="Unassembled WGS sequence"/>
</dbReference>
<protein>
    <recommendedName>
        <fullName evidence="3">histidine kinase</fullName>
        <ecNumber evidence="3">2.7.13.3</ecNumber>
    </recommendedName>
</protein>
<dbReference type="SUPFAM" id="SSF47384">
    <property type="entry name" value="Homodimeric domain of signal transducing histidine kinase"/>
    <property type="match status" value="1"/>
</dbReference>
<comment type="catalytic activity">
    <reaction evidence="1">
        <text>ATP + protein L-histidine = ADP + protein N-phospho-L-histidine.</text>
        <dbReference type="EC" id="2.7.13.3"/>
    </reaction>
</comment>
<proteinExistence type="predicted"/>
<dbReference type="EMBL" id="JBHSKF010000013">
    <property type="protein sequence ID" value="MFC5289936.1"/>
    <property type="molecule type" value="Genomic_DNA"/>
</dbReference>
<evidence type="ECO:0000256" key="1">
    <source>
        <dbReference type="ARBA" id="ARBA00000085"/>
    </source>
</evidence>
<evidence type="ECO:0000256" key="7">
    <source>
        <dbReference type="ARBA" id="ARBA00023012"/>
    </source>
</evidence>
<feature type="domain" description="Histidine kinase" evidence="9">
    <location>
        <begin position="223"/>
        <end position="448"/>
    </location>
</feature>
<dbReference type="Pfam" id="PF02518">
    <property type="entry name" value="HATPase_c"/>
    <property type="match status" value="1"/>
</dbReference>
<evidence type="ECO:0000313" key="11">
    <source>
        <dbReference type="Proteomes" id="UP001596157"/>
    </source>
</evidence>
<organism evidence="10 11">
    <name type="scientific">Actinokineospora guangxiensis</name>
    <dbReference type="NCBI Taxonomy" id="1490288"/>
    <lineage>
        <taxon>Bacteria</taxon>
        <taxon>Bacillati</taxon>
        <taxon>Actinomycetota</taxon>
        <taxon>Actinomycetes</taxon>
        <taxon>Pseudonocardiales</taxon>
        <taxon>Pseudonocardiaceae</taxon>
        <taxon>Actinokineospora</taxon>
    </lineage>
</organism>
<feature type="coiled-coil region" evidence="8">
    <location>
        <begin position="140"/>
        <end position="216"/>
    </location>
</feature>
<dbReference type="PANTHER" id="PTHR43711">
    <property type="entry name" value="TWO-COMPONENT HISTIDINE KINASE"/>
    <property type="match status" value="1"/>
</dbReference>
<evidence type="ECO:0000313" key="10">
    <source>
        <dbReference type="EMBL" id="MFC5289936.1"/>
    </source>
</evidence>
<evidence type="ECO:0000256" key="5">
    <source>
        <dbReference type="ARBA" id="ARBA00022679"/>
    </source>
</evidence>
<evidence type="ECO:0000256" key="3">
    <source>
        <dbReference type="ARBA" id="ARBA00012438"/>
    </source>
</evidence>
<gene>
    <name evidence="10" type="ORF">ACFPM7_23010</name>
</gene>
<evidence type="ECO:0000256" key="4">
    <source>
        <dbReference type="ARBA" id="ARBA00022553"/>
    </source>
</evidence>
<dbReference type="Gene3D" id="1.10.287.130">
    <property type="match status" value="1"/>
</dbReference>
<keyword evidence="6 10" id="KW-0418">Kinase</keyword>
<dbReference type="Pfam" id="PF00512">
    <property type="entry name" value="HisKA"/>
    <property type="match status" value="1"/>
</dbReference>
<dbReference type="PRINTS" id="PR00344">
    <property type="entry name" value="BCTRLSENSOR"/>
</dbReference>
<dbReference type="InterPro" id="IPR036890">
    <property type="entry name" value="HATPase_C_sf"/>
</dbReference>
<dbReference type="EC" id="2.7.13.3" evidence="3"/>
<sequence length="547" mass="58100">MTELLRLTLADDEDVFRLRQSSREVAELAGLSSQDQIRVATALSDLGRVAAAGSDVRAVFAIGPDASRLDITLTWTGAAALGNLSWNTVRKLMDGVALSSAGQRHTVTLVKQLPGPMVLDQARAAALRARLAEHDKATALDDLRAQNEHLLTLLDELERGKQELLRLNAELDETNKGVMALYTELSEELDSTNQGVVALYAELEDKTEQLAAASEAKTRYWANVSHELRSPLNSIIGLAGVLLDPEADPLTDVQRRQVELINSSGAAVLVMTNDLLDVAKAEAGRVEAHLAPVDLRVLFTQLRGALQAAHDNADVVLVVEDPPSGELPGAEQAAADLHTDEMLLDRVLRNAVTNALKFTERGSVRLSARRIGAEWEFTVADTGIGIPAEHLDRVFEEFHQVPHQLQRGGIGLGLPYAKTLTSLLGGELTLASEVGAGTTVTVRLPAPVARRALVVDPDADSRARLANALAPFAAEVVQATDFAAAGPGSAEVLLVVAEGTAVPAEFAAARRVVLTSGPADPARPELSRSDLSPAAVVAAVRALGEPR</sequence>
<dbReference type="SMART" id="SM00388">
    <property type="entry name" value="HisKA"/>
    <property type="match status" value="1"/>
</dbReference>
<keyword evidence="11" id="KW-1185">Reference proteome</keyword>
<dbReference type="SMART" id="SM00387">
    <property type="entry name" value="HATPase_c"/>
    <property type="match status" value="1"/>
</dbReference>
<keyword evidence="7" id="KW-0902">Two-component regulatory system</keyword>
<accession>A0ABW0EUQ8</accession>
<evidence type="ECO:0000256" key="6">
    <source>
        <dbReference type="ARBA" id="ARBA00022777"/>
    </source>
</evidence>
<dbReference type="PROSITE" id="PS50109">
    <property type="entry name" value="HIS_KIN"/>
    <property type="match status" value="1"/>
</dbReference>
<name>A0ABW0EUQ8_9PSEU</name>
<dbReference type="PANTHER" id="PTHR43711:SF31">
    <property type="entry name" value="HISTIDINE KINASE"/>
    <property type="match status" value="1"/>
</dbReference>
<evidence type="ECO:0000259" key="9">
    <source>
        <dbReference type="PROSITE" id="PS50109"/>
    </source>
</evidence>
<comment type="caution">
    <text evidence="10">The sequence shown here is derived from an EMBL/GenBank/DDBJ whole genome shotgun (WGS) entry which is preliminary data.</text>
</comment>
<dbReference type="GO" id="GO:0016301">
    <property type="term" value="F:kinase activity"/>
    <property type="evidence" value="ECO:0007669"/>
    <property type="project" value="UniProtKB-KW"/>
</dbReference>
<keyword evidence="4" id="KW-0597">Phosphoprotein</keyword>
<keyword evidence="8" id="KW-0175">Coiled coil</keyword>
<dbReference type="Gene3D" id="3.30.565.10">
    <property type="entry name" value="Histidine kinase-like ATPase, C-terminal domain"/>
    <property type="match status" value="1"/>
</dbReference>
<dbReference type="SUPFAM" id="SSF55874">
    <property type="entry name" value="ATPase domain of HSP90 chaperone/DNA topoisomerase II/histidine kinase"/>
    <property type="match status" value="1"/>
</dbReference>
<dbReference type="CDD" id="cd00082">
    <property type="entry name" value="HisKA"/>
    <property type="match status" value="1"/>
</dbReference>
<comment type="subcellular location">
    <subcellularLocation>
        <location evidence="2">Cell membrane</location>
    </subcellularLocation>
</comment>
<reference evidence="11" key="1">
    <citation type="journal article" date="2019" name="Int. J. Syst. Evol. Microbiol.">
        <title>The Global Catalogue of Microorganisms (GCM) 10K type strain sequencing project: providing services to taxonomists for standard genome sequencing and annotation.</title>
        <authorList>
            <consortium name="The Broad Institute Genomics Platform"/>
            <consortium name="The Broad Institute Genome Sequencing Center for Infectious Disease"/>
            <person name="Wu L."/>
            <person name="Ma J."/>
        </authorList>
    </citation>
    <scope>NUCLEOTIDE SEQUENCE [LARGE SCALE GENOMIC DNA]</scope>
    <source>
        <strain evidence="11">CCUG 59778</strain>
    </source>
</reference>